<organism evidence="1 2">
    <name type="scientific">Racocetra persica</name>
    <dbReference type="NCBI Taxonomy" id="160502"/>
    <lineage>
        <taxon>Eukaryota</taxon>
        <taxon>Fungi</taxon>
        <taxon>Fungi incertae sedis</taxon>
        <taxon>Mucoromycota</taxon>
        <taxon>Glomeromycotina</taxon>
        <taxon>Glomeromycetes</taxon>
        <taxon>Diversisporales</taxon>
        <taxon>Gigasporaceae</taxon>
        <taxon>Racocetra</taxon>
    </lineage>
</organism>
<accession>A0ACA9RS78</accession>
<dbReference type="EMBL" id="CAJVQC010066990">
    <property type="protein sequence ID" value="CAG8806887.1"/>
    <property type="molecule type" value="Genomic_DNA"/>
</dbReference>
<dbReference type="Proteomes" id="UP000789920">
    <property type="component" value="Unassembled WGS sequence"/>
</dbReference>
<protein>
    <submittedName>
        <fullName evidence="1">31621_t:CDS:1</fullName>
    </submittedName>
</protein>
<proteinExistence type="predicted"/>
<gene>
    <name evidence="1" type="ORF">RPERSI_LOCUS22266</name>
</gene>
<reference evidence="1" key="1">
    <citation type="submission" date="2021-06" db="EMBL/GenBank/DDBJ databases">
        <authorList>
            <person name="Kallberg Y."/>
            <person name="Tangrot J."/>
            <person name="Rosling A."/>
        </authorList>
    </citation>
    <scope>NUCLEOTIDE SEQUENCE</scope>
    <source>
        <strain evidence="1">MA461A</strain>
    </source>
</reference>
<keyword evidence="2" id="KW-1185">Reference proteome</keyword>
<evidence type="ECO:0000313" key="2">
    <source>
        <dbReference type="Proteomes" id="UP000789920"/>
    </source>
</evidence>
<comment type="caution">
    <text evidence="1">The sequence shown here is derived from an EMBL/GenBank/DDBJ whole genome shotgun (WGS) entry which is preliminary data.</text>
</comment>
<feature type="non-terminal residue" evidence="1">
    <location>
        <position position="172"/>
    </location>
</feature>
<feature type="non-terminal residue" evidence="1">
    <location>
        <position position="1"/>
    </location>
</feature>
<sequence length="172" mass="20776">HENILEEESFIARHDHFSKRCEYYTLELVEKLGMKLYHKQLCEKTKKLDIEEIRHLSRQHASSYYEEHLPWDINVFNGEENPRNAHEKYIRKDLVQQSMVLRQKHKQIGYNCFCFSNTTLQNVKKDKKSFTSYVDTTDNKQQWQSRILDIYGFICQCDKCEADPQLFWYPAT</sequence>
<evidence type="ECO:0000313" key="1">
    <source>
        <dbReference type="EMBL" id="CAG8806887.1"/>
    </source>
</evidence>
<name>A0ACA9RS78_9GLOM</name>